<dbReference type="Pfam" id="PF07690">
    <property type="entry name" value="MFS_1"/>
    <property type="match status" value="1"/>
</dbReference>
<evidence type="ECO:0000256" key="5">
    <source>
        <dbReference type="ARBA" id="ARBA00023136"/>
    </source>
</evidence>
<gene>
    <name evidence="8" type="ORF">K7G82_14540</name>
</gene>
<dbReference type="Proteomes" id="UP000706039">
    <property type="component" value="Unassembled WGS sequence"/>
</dbReference>
<protein>
    <submittedName>
        <fullName evidence="8">MFS transporter</fullName>
    </submittedName>
</protein>
<evidence type="ECO:0000256" key="1">
    <source>
        <dbReference type="ARBA" id="ARBA00004651"/>
    </source>
</evidence>
<dbReference type="PANTHER" id="PTHR43124">
    <property type="entry name" value="PURINE EFFLUX PUMP PBUE"/>
    <property type="match status" value="1"/>
</dbReference>
<organism evidence="8 9">
    <name type="scientific">Sphingomonas colocasiae</name>
    <dbReference type="NCBI Taxonomy" id="1848973"/>
    <lineage>
        <taxon>Bacteria</taxon>
        <taxon>Pseudomonadati</taxon>
        <taxon>Pseudomonadota</taxon>
        <taxon>Alphaproteobacteria</taxon>
        <taxon>Sphingomonadales</taxon>
        <taxon>Sphingomonadaceae</taxon>
        <taxon>Sphingomonas</taxon>
    </lineage>
</organism>
<dbReference type="InterPro" id="IPR020846">
    <property type="entry name" value="MFS_dom"/>
</dbReference>
<name>A0ABS7PRA1_9SPHN</name>
<keyword evidence="3 6" id="KW-0812">Transmembrane</keyword>
<comment type="caution">
    <text evidence="8">The sequence shown here is derived from an EMBL/GenBank/DDBJ whole genome shotgun (WGS) entry which is preliminary data.</text>
</comment>
<evidence type="ECO:0000256" key="2">
    <source>
        <dbReference type="ARBA" id="ARBA00022475"/>
    </source>
</evidence>
<keyword evidence="9" id="KW-1185">Reference proteome</keyword>
<feature type="transmembrane region" description="Helical" evidence="6">
    <location>
        <begin position="114"/>
        <end position="136"/>
    </location>
</feature>
<feature type="transmembrane region" description="Helical" evidence="6">
    <location>
        <begin position="55"/>
        <end position="78"/>
    </location>
</feature>
<evidence type="ECO:0000256" key="3">
    <source>
        <dbReference type="ARBA" id="ARBA00022692"/>
    </source>
</evidence>
<evidence type="ECO:0000313" key="9">
    <source>
        <dbReference type="Proteomes" id="UP000706039"/>
    </source>
</evidence>
<proteinExistence type="predicted"/>
<keyword evidence="4 6" id="KW-1133">Transmembrane helix</keyword>
<dbReference type="PANTHER" id="PTHR43124:SF3">
    <property type="entry name" value="CHLORAMPHENICOL EFFLUX PUMP RV0191"/>
    <property type="match status" value="1"/>
</dbReference>
<sequence>MDARMQPAFVGIPTGWRGGASRAVLVGGAPLMALMFAALGPVLPSMAEHFGGATGGAFAAQMILTMPAIGVIFGGIAGGFSVERWGPRPVLIGALLSYGIMGVSGYFIESLGLLLASRFMLGFFVAQIGTAIGVVVGSWFEGVARAKLLGYQSAVAGVFAVSGLLLSGLLAETGGWRAPFLLYLFAFFILFLVVGGLPKGVARTAKQGGERVSLAPLVGLWPIYALAMFLFVGYFMTSIQLSFLLAEDGVDSPLIRSVVIATGVLAGGVFGGCYGRFYAWLGERGVQILLTVMMASGLAIIGFSTEIWMLAVGAALSGGGGGMIPPHISGILLNRVPAELRARAVGLEFTVLYIADFVNPLLMTPLRAVVGIHNAFLFAAGALVVAAFVMWARRQRR</sequence>
<feature type="transmembrane region" description="Helical" evidence="6">
    <location>
        <begin position="23"/>
        <end position="43"/>
    </location>
</feature>
<keyword evidence="2" id="KW-1003">Cell membrane</keyword>
<feature type="transmembrane region" description="Helical" evidence="6">
    <location>
        <begin position="254"/>
        <end position="274"/>
    </location>
</feature>
<keyword evidence="5 6" id="KW-0472">Membrane</keyword>
<feature type="transmembrane region" description="Helical" evidence="6">
    <location>
        <begin position="90"/>
        <end position="108"/>
    </location>
</feature>
<evidence type="ECO:0000256" key="4">
    <source>
        <dbReference type="ARBA" id="ARBA00022989"/>
    </source>
</evidence>
<dbReference type="EMBL" id="JAINVV010000006">
    <property type="protein sequence ID" value="MBY8823519.1"/>
    <property type="molecule type" value="Genomic_DNA"/>
</dbReference>
<feature type="transmembrane region" description="Helical" evidence="6">
    <location>
        <begin position="148"/>
        <end position="168"/>
    </location>
</feature>
<accession>A0ABS7PRA1</accession>
<feature type="transmembrane region" description="Helical" evidence="6">
    <location>
        <begin position="214"/>
        <end position="234"/>
    </location>
</feature>
<dbReference type="InterPro" id="IPR036259">
    <property type="entry name" value="MFS_trans_sf"/>
</dbReference>
<reference evidence="8 9" key="1">
    <citation type="submission" date="2021-08" db="EMBL/GenBank/DDBJ databases">
        <authorList>
            <person name="Tuo L."/>
        </authorList>
    </citation>
    <scope>NUCLEOTIDE SEQUENCE [LARGE SCALE GENOMIC DNA]</scope>
    <source>
        <strain evidence="8 9">JCM 31229</strain>
    </source>
</reference>
<dbReference type="InterPro" id="IPR050189">
    <property type="entry name" value="MFS_Efflux_Transporters"/>
</dbReference>
<evidence type="ECO:0000256" key="6">
    <source>
        <dbReference type="SAM" id="Phobius"/>
    </source>
</evidence>
<feature type="transmembrane region" description="Helical" evidence="6">
    <location>
        <begin position="286"/>
        <end position="304"/>
    </location>
</feature>
<evidence type="ECO:0000313" key="8">
    <source>
        <dbReference type="EMBL" id="MBY8823519.1"/>
    </source>
</evidence>
<feature type="transmembrane region" description="Helical" evidence="6">
    <location>
        <begin position="375"/>
        <end position="392"/>
    </location>
</feature>
<comment type="subcellular location">
    <subcellularLocation>
        <location evidence="1">Cell membrane</location>
        <topology evidence="1">Multi-pass membrane protein</topology>
    </subcellularLocation>
</comment>
<dbReference type="Gene3D" id="1.20.1250.20">
    <property type="entry name" value="MFS general substrate transporter like domains"/>
    <property type="match status" value="1"/>
</dbReference>
<dbReference type="SUPFAM" id="SSF103473">
    <property type="entry name" value="MFS general substrate transporter"/>
    <property type="match status" value="1"/>
</dbReference>
<feature type="domain" description="Major facilitator superfamily (MFS) profile" evidence="7">
    <location>
        <begin position="21"/>
        <end position="397"/>
    </location>
</feature>
<dbReference type="RefSeq" id="WP_222990619.1">
    <property type="nucleotide sequence ID" value="NZ_JAINVV010000006.1"/>
</dbReference>
<feature type="transmembrane region" description="Helical" evidence="6">
    <location>
        <begin position="180"/>
        <end position="202"/>
    </location>
</feature>
<evidence type="ECO:0000259" key="7">
    <source>
        <dbReference type="PROSITE" id="PS50850"/>
    </source>
</evidence>
<dbReference type="PROSITE" id="PS50850">
    <property type="entry name" value="MFS"/>
    <property type="match status" value="1"/>
</dbReference>
<dbReference type="InterPro" id="IPR011701">
    <property type="entry name" value="MFS"/>
</dbReference>